<protein>
    <submittedName>
        <fullName evidence="2">Uncharacterized protein</fullName>
    </submittedName>
</protein>
<gene>
    <name evidence="2" type="ORF">PGLA2088_LOCUS45960</name>
</gene>
<feature type="region of interest" description="Disordered" evidence="1">
    <location>
        <begin position="224"/>
        <end position="244"/>
    </location>
</feature>
<feature type="compositionally biased region" description="Basic and acidic residues" evidence="1">
    <location>
        <begin position="326"/>
        <end position="336"/>
    </location>
</feature>
<reference evidence="2" key="1">
    <citation type="submission" date="2021-02" db="EMBL/GenBank/DDBJ databases">
        <authorList>
            <person name="Dougan E. K."/>
            <person name="Rhodes N."/>
            <person name="Thang M."/>
            <person name="Chan C."/>
        </authorList>
    </citation>
    <scope>NUCLEOTIDE SEQUENCE</scope>
</reference>
<proteinExistence type="predicted"/>
<evidence type="ECO:0000256" key="1">
    <source>
        <dbReference type="SAM" id="MobiDB-lite"/>
    </source>
</evidence>
<dbReference type="Gene3D" id="1.20.1270.60">
    <property type="entry name" value="Arfaptin homology (AH) domain/BAR domain"/>
    <property type="match status" value="1"/>
</dbReference>
<dbReference type="InterPro" id="IPR027267">
    <property type="entry name" value="AH/BAR_dom_sf"/>
</dbReference>
<sequence>MLPSTTRELGVLMFMSGWKVPLMLPSTTHKKGAASREIPADPLQEQRSQLSQFSSLLVALDSCIENSTSAVAQLQEAPRQLLQPLQRMQYSPANAQVASLVAELGAQAQKLHAGMHDLKELGAFCKQVQKRVSEAEEALERRDAQWEAKAHYDGKVEALQTAASTSEARLARNLQKQRSSARAFLEGSEAAERAVTSINSQSWNLMAAALSKLCNCYGTVLEASGGSPKSRVLPSDPRLQEAFSSPPEAAHVILRDAKVAERGSYRLQAVVGQQRKVDGVEELVQLPTLMTRPASHDSSPHRAQATTQKTRGGQPKLGHGLLSDDDSVHFVRKESGRSTGSNGSWLRCEGCTDNPLVS</sequence>
<organism evidence="2 3">
    <name type="scientific">Polarella glacialis</name>
    <name type="common">Dinoflagellate</name>
    <dbReference type="NCBI Taxonomy" id="89957"/>
    <lineage>
        <taxon>Eukaryota</taxon>
        <taxon>Sar</taxon>
        <taxon>Alveolata</taxon>
        <taxon>Dinophyceae</taxon>
        <taxon>Suessiales</taxon>
        <taxon>Suessiaceae</taxon>
        <taxon>Polarella</taxon>
    </lineage>
</organism>
<dbReference type="AlphaFoldDB" id="A0A813LRX9"/>
<comment type="caution">
    <text evidence="2">The sequence shown here is derived from an EMBL/GenBank/DDBJ whole genome shotgun (WGS) entry which is preliminary data.</text>
</comment>
<accession>A0A813LRX9</accession>
<evidence type="ECO:0000313" key="2">
    <source>
        <dbReference type="EMBL" id="CAE8731267.1"/>
    </source>
</evidence>
<name>A0A813LRX9_POLGL</name>
<evidence type="ECO:0000313" key="3">
    <source>
        <dbReference type="Proteomes" id="UP000626109"/>
    </source>
</evidence>
<feature type="region of interest" description="Disordered" evidence="1">
    <location>
        <begin position="291"/>
        <end position="358"/>
    </location>
</feature>
<dbReference type="Proteomes" id="UP000626109">
    <property type="component" value="Unassembled WGS sequence"/>
</dbReference>
<dbReference type="EMBL" id="CAJNNW010035985">
    <property type="protein sequence ID" value="CAE8731267.1"/>
    <property type="molecule type" value="Genomic_DNA"/>
</dbReference>